<dbReference type="Pfam" id="PF13822">
    <property type="entry name" value="ACC_epsilon"/>
    <property type="match status" value="1"/>
</dbReference>
<organism evidence="1 2">
    <name type="scientific">Arthrobacter parietis</name>
    <dbReference type="NCBI Taxonomy" id="271434"/>
    <lineage>
        <taxon>Bacteria</taxon>
        <taxon>Bacillati</taxon>
        <taxon>Actinomycetota</taxon>
        <taxon>Actinomycetes</taxon>
        <taxon>Micrococcales</taxon>
        <taxon>Micrococcaceae</taxon>
        <taxon>Arthrobacter</taxon>
    </lineage>
</organism>
<evidence type="ECO:0000313" key="2">
    <source>
        <dbReference type="Proteomes" id="UP001500974"/>
    </source>
</evidence>
<dbReference type="Proteomes" id="UP001500974">
    <property type="component" value="Unassembled WGS sequence"/>
</dbReference>
<dbReference type="InterPro" id="IPR032716">
    <property type="entry name" value="ACC_epsilon"/>
</dbReference>
<reference evidence="1 2" key="1">
    <citation type="journal article" date="2019" name="Int. J. Syst. Evol. Microbiol.">
        <title>The Global Catalogue of Microorganisms (GCM) 10K type strain sequencing project: providing services to taxonomists for standard genome sequencing and annotation.</title>
        <authorList>
            <consortium name="The Broad Institute Genomics Platform"/>
            <consortium name="The Broad Institute Genome Sequencing Center for Infectious Disease"/>
            <person name="Wu L."/>
            <person name="Ma J."/>
        </authorList>
    </citation>
    <scope>NUCLEOTIDE SEQUENCE [LARGE SCALE GENOMIC DNA]</scope>
    <source>
        <strain evidence="1 2">JCM 14917</strain>
    </source>
</reference>
<evidence type="ECO:0008006" key="3">
    <source>
        <dbReference type="Google" id="ProtNLM"/>
    </source>
</evidence>
<sequence>MSADLSPTEEAEPLFQVVAGNPTAEELAALAVVVLGLQANDDGARGHAPHRTWIRRDQLRLGPRPGPGSWRRSARR</sequence>
<proteinExistence type="predicted"/>
<protein>
    <recommendedName>
        <fullName evidence="3">Acyl-CoA carboxylase epsilon subunit</fullName>
    </recommendedName>
</protein>
<comment type="caution">
    <text evidence="1">The sequence shown here is derived from an EMBL/GenBank/DDBJ whole genome shotgun (WGS) entry which is preliminary data.</text>
</comment>
<name>A0ABN3B0R6_9MICC</name>
<evidence type="ECO:0000313" key="1">
    <source>
        <dbReference type="EMBL" id="GAA2177844.1"/>
    </source>
</evidence>
<dbReference type="RefSeq" id="WP_346028822.1">
    <property type="nucleotide sequence ID" value="NZ_BAAAON010000010.1"/>
</dbReference>
<accession>A0ABN3B0R6</accession>
<gene>
    <name evidence="1" type="ORF">GCM10009784_29950</name>
</gene>
<keyword evidence="2" id="KW-1185">Reference proteome</keyword>
<dbReference type="EMBL" id="BAAAON010000010">
    <property type="protein sequence ID" value="GAA2177844.1"/>
    <property type="molecule type" value="Genomic_DNA"/>
</dbReference>